<dbReference type="PANTHER" id="PTHR43227">
    <property type="entry name" value="BLL4140 PROTEIN"/>
    <property type="match status" value="1"/>
</dbReference>
<dbReference type="Gene3D" id="1.10.3720.10">
    <property type="entry name" value="MetI-like"/>
    <property type="match status" value="1"/>
</dbReference>
<evidence type="ECO:0000313" key="12">
    <source>
        <dbReference type="Proteomes" id="UP000596035"/>
    </source>
</evidence>
<evidence type="ECO:0000256" key="2">
    <source>
        <dbReference type="ARBA" id="ARBA00022448"/>
    </source>
</evidence>
<proteinExistence type="inferred from homology"/>
<dbReference type="Proteomes" id="UP000596035">
    <property type="component" value="Chromosome"/>
</dbReference>
<dbReference type="PROSITE" id="PS50928">
    <property type="entry name" value="ABC_TM1"/>
    <property type="match status" value="1"/>
</dbReference>
<feature type="transmembrane region" description="Helical" evidence="7">
    <location>
        <begin position="217"/>
        <end position="245"/>
    </location>
</feature>
<dbReference type="InterPro" id="IPR000515">
    <property type="entry name" value="MetI-like"/>
</dbReference>
<reference evidence="11" key="2">
    <citation type="submission" date="2017-05" db="EMBL/GenBank/DDBJ databases">
        <title>Improved OligoMM genomes.</title>
        <authorList>
            <person name="Garzetti D."/>
        </authorList>
    </citation>
    <scope>NUCLEOTIDE SEQUENCE [LARGE SCALE GENOMIC DNA]</scope>
    <source>
        <strain evidence="11">KB18</strain>
    </source>
</reference>
<dbReference type="Pfam" id="PF00528">
    <property type="entry name" value="BPD_transp_1"/>
    <property type="match status" value="1"/>
</dbReference>
<keyword evidence="3" id="KW-1003">Cell membrane</keyword>
<keyword evidence="5 7" id="KW-1133">Transmembrane helix</keyword>
<feature type="transmembrane region" description="Helical" evidence="7">
    <location>
        <begin position="87"/>
        <end position="108"/>
    </location>
</feature>
<organism evidence="10 12">
    <name type="scientific">Acutalibacter muris</name>
    <dbReference type="NCBI Taxonomy" id="1796620"/>
    <lineage>
        <taxon>Bacteria</taxon>
        <taxon>Bacillati</taxon>
        <taxon>Bacillota</taxon>
        <taxon>Clostridia</taxon>
        <taxon>Eubacteriales</taxon>
        <taxon>Acutalibacteraceae</taxon>
        <taxon>Acutalibacter</taxon>
    </lineage>
</organism>
<evidence type="ECO:0000256" key="5">
    <source>
        <dbReference type="ARBA" id="ARBA00022989"/>
    </source>
</evidence>
<evidence type="ECO:0000313" key="9">
    <source>
        <dbReference type="EMBL" id="ASB40750.1"/>
    </source>
</evidence>
<dbReference type="AlphaFoldDB" id="A0A1Z2XQP2"/>
<dbReference type="PANTHER" id="PTHR43227:SF11">
    <property type="entry name" value="BLL4140 PROTEIN"/>
    <property type="match status" value="1"/>
</dbReference>
<keyword evidence="11" id="KW-1185">Reference proteome</keyword>
<accession>A0A1Z2XQP2</accession>
<evidence type="ECO:0000259" key="8">
    <source>
        <dbReference type="PROSITE" id="PS50928"/>
    </source>
</evidence>
<dbReference type="InterPro" id="IPR050809">
    <property type="entry name" value="UgpAE/MalFG_permease"/>
</dbReference>
<feature type="transmembrane region" description="Helical" evidence="7">
    <location>
        <begin position="169"/>
        <end position="196"/>
    </location>
</feature>
<evidence type="ECO:0000313" key="11">
    <source>
        <dbReference type="Proteomes" id="UP000196710"/>
    </source>
</evidence>
<dbReference type="RefSeq" id="WP_066533424.1">
    <property type="nucleotide sequence ID" value="NZ_CP021422.1"/>
</dbReference>
<comment type="subcellular location">
    <subcellularLocation>
        <location evidence="1 7">Cell membrane</location>
        <topology evidence="1 7">Multi-pass membrane protein</topology>
    </subcellularLocation>
</comment>
<reference evidence="10 12" key="3">
    <citation type="submission" date="2020-11" db="EMBL/GenBank/DDBJ databases">
        <title>Closed and high quality bacterial genomes of the OMM12 community.</title>
        <authorList>
            <person name="Marbouty M."/>
            <person name="Lamy-Besnier Q."/>
            <person name="Debarbieux L."/>
            <person name="Koszul R."/>
        </authorList>
    </citation>
    <scope>NUCLEOTIDE SEQUENCE [LARGE SCALE GENOMIC DNA]</scope>
    <source>
        <strain evidence="10 12">KB18</strain>
    </source>
</reference>
<dbReference type="GO" id="GO:0005886">
    <property type="term" value="C:plasma membrane"/>
    <property type="evidence" value="ECO:0007669"/>
    <property type="project" value="UniProtKB-SubCell"/>
</dbReference>
<reference evidence="9" key="1">
    <citation type="journal article" date="2017" name="Genome Announc.">
        <title>High-Quality Whole-Genome Sequences of the Oligo-Mouse-Microbiota Bacterial Community.</title>
        <authorList>
            <person name="Garzetti D."/>
            <person name="Brugiroux S."/>
            <person name="Bunk B."/>
            <person name="Pukall R."/>
            <person name="McCoy K.D."/>
            <person name="Macpherson A.J."/>
            <person name="Stecher B."/>
        </authorList>
    </citation>
    <scope>NUCLEOTIDE SEQUENCE</scope>
    <source>
        <strain evidence="9">KB18</strain>
    </source>
</reference>
<dbReference type="GO" id="GO:0055085">
    <property type="term" value="P:transmembrane transport"/>
    <property type="evidence" value="ECO:0007669"/>
    <property type="project" value="InterPro"/>
</dbReference>
<protein>
    <submittedName>
        <fullName evidence="10">Sugar ABC transporter permease</fullName>
    </submittedName>
</protein>
<evidence type="ECO:0000256" key="3">
    <source>
        <dbReference type="ARBA" id="ARBA00022475"/>
    </source>
</evidence>
<evidence type="ECO:0000256" key="7">
    <source>
        <dbReference type="RuleBase" id="RU363032"/>
    </source>
</evidence>
<keyword evidence="4 7" id="KW-0812">Transmembrane</keyword>
<gene>
    <name evidence="9" type="ORF">ADH66_08825</name>
    <name evidence="10" type="ORF">I5Q82_18870</name>
</gene>
<name>A0A1Z2XQP2_9FIRM</name>
<keyword evidence="6 7" id="KW-0472">Membrane</keyword>
<dbReference type="InterPro" id="IPR035906">
    <property type="entry name" value="MetI-like_sf"/>
</dbReference>
<feature type="transmembrane region" description="Helical" evidence="7">
    <location>
        <begin position="128"/>
        <end position="149"/>
    </location>
</feature>
<sequence>MSTYKTQAGSKTGWRHDFRMNKWLYLLAVPVVVYFVVFNYIPMGGLLMAFENFKPQRGLFGSEWVGLKHFIDFFTGPNFWQLLRNTLAISMLGLFVSFPLSIIFALLLNEINLTPFKKAVQTISYMPYFISLVVICGLVTEFCSSQGVITDFLVTVFGIQRENLLTNPSYFWAIYIISDLWQNLGYSSIIFVAAITSASTELHEAAAPDGASRLQRVMHVTVPCIMPTIVTMLILKCGTILGVGFEKILLLYNPSIYSTADVISSHVQRLGIEQAQYGYSTAVGLFNSVVGTILLFLSNALSRKYAETSIF</sequence>
<dbReference type="CDD" id="cd06261">
    <property type="entry name" value="TM_PBP2"/>
    <property type="match status" value="1"/>
</dbReference>
<comment type="similarity">
    <text evidence="7">Belongs to the binding-protein-dependent transport system permease family.</text>
</comment>
<evidence type="ECO:0000256" key="4">
    <source>
        <dbReference type="ARBA" id="ARBA00022692"/>
    </source>
</evidence>
<evidence type="ECO:0000256" key="6">
    <source>
        <dbReference type="ARBA" id="ARBA00023136"/>
    </source>
</evidence>
<evidence type="ECO:0000313" key="10">
    <source>
        <dbReference type="EMBL" id="QQR30031.1"/>
    </source>
</evidence>
<dbReference type="KEGG" id="amur:ADH66_08825"/>
<feature type="domain" description="ABC transmembrane type-1" evidence="8">
    <location>
        <begin position="83"/>
        <end position="298"/>
    </location>
</feature>
<dbReference type="Proteomes" id="UP000196710">
    <property type="component" value="Chromosome"/>
</dbReference>
<dbReference type="EMBL" id="CP065321">
    <property type="protein sequence ID" value="QQR30031.1"/>
    <property type="molecule type" value="Genomic_DNA"/>
</dbReference>
<evidence type="ECO:0000256" key="1">
    <source>
        <dbReference type="ARBA" id="ARBA00004651"/>
    </source>
</evidence>
<dbReference type="SUPFAM" id="SSF161098">
    <property type="entry name" value="MetI-like"/>
    <property type="match status" value="1"/>
</dbReference>
<feature type="transmembrane region" description="Helical" evidence="7">
    <location>
        <begin position="23"/>
        <end position="41"/>
    </location>
</feature>
<feature type="transmembrane region" description="Helical" evidence="7">
    <location>
        <begin position="277"/>
        <end position="297"/>
    </location>
</feature>
<keyword evidence="2 7" id="KW-0813">Transport</keyword>
<dbReference type="EMBL" id="CP021422">
    <property type="protein sequence ID" value="ASB40750.1"/>
    <property type="molecule type" value="Genomic_DNA"/>
</dbReference>